<dbReference type="EMBL" id="VJMJ01000356">
    <property type="protein sequence ID" value="KAF0721946.1"/>
    <property type="molecule type" value="Genomic_DNA"/>
</dbReference>
<keyword evidence="2" id="KW-0732">Signal</keyword>
<reference evidence="3 4" key="1">
    <citation type="submission" date="2019-07" db="EMBL/GenBank/DDBJ databases">
        <title>Genomics analysis of Aphanomyces spp. identifies a new class of oomycete effector associated with host adaptation.</title>
        <authorList>
            <person name="Gaulin E."/>
        </authorList>
    </citation>
    <scope>NUCLEOTIDE SEQUENCE [LARGE SCALE GENOMIC DNA]</scope>
    <source>
        <strain evidence="3 4">ATCC 201684</strain>
    </source>
</reference>
<gene>
    <name evidence="3" type="ORF">Ae201684_018805</name>
</gene>
<feature type="region of interest" description="Disordered" evidence="1">
    <location>
        <begin position="21"/>
        <end position="60"/>
    </location>
</feature>
<organism evidence="3 4">
    <name type="scientific">Aphanomyces euteiches</name>
    <dbReference type="NCBI Taxonomy" id="100861"/>
    <lineage>
        <taxon>Eukaryota</taxon>
        <taxon>Sar</taxon>
        <taxon>Stramenopiles</taxon>
        <taxon>Oomycota</taxon>
        <taxon>Saprolegniomycetes</taxon>
        <taxon>Saprolegniales</taxon>
        <taxon>Verrucalvaceae</taxon>
        <taxon>Aphanomyces</taxon>
    </lineage>
</organism>
<evidence type="ECO:0000313" key="4">
    <source>
        <dbReference type="Proteomes" id="UP000481153"/>
    </source>
</evidence>
<protein>
    <recommendedName>
        <fullName evidence="5">RxLR effector protein</fullName>
    </recommendedName>
</protein>
<feature type="signal peptide" evidence="2">
    <location>
        <begin position="1"/>
        <end position="21"/>
    </location>
</feature>
<accession>A0A6G0W5B7</accession>
<feature type="chain" id="PRO_5026174255" description="RxLR effector protein" evidence="2">
    <location>
        <begin position="22"/>
        <end position="92"/>
    </location>
</feature>
<evidence type="ECO:0000313" key="3">
    <source>
        <dbReference type="EMBL" id="KAF0721946.1"/>
    </source>
</evidence>
<evidence type="ECO:0008006" key="5">
    <source>
        <dbReference type="Google" id="ProtNLM"/>
    </source>
</evidence>
<dbReference type="Proteomes" id="UP000481153">
    <property type="component" value="Unassembled WGS sequence"/>
</dbReference>
<dbReference type="AlphaFoldDB" id="A0A6G0W5B7"/>
<evidence type="ECO:0000256" key="2">
    <source>
        <dbReference type="SAM" id="SignalP"/>
    </source>
</evidence>
<keyword evidence="4" id="KW-1185">Reference proteome</keyword>
<name>A0A6G0W5B7_9STRA</name>
<sequence>MRLVVVVSMALAALTALTAEAKMDKNGESGPKVLYEAPPSQRSPSFGHAPSMKSRRGGFRGAVSKGFSKVGRCAVGCFGSYSPASNRHKNTA</sequence>
<comment type="caution">
    <text evidence="3">The sequence shown here is derived from an EMBL/GenBank/DDBJ whole genome shotgun (WGS) entry which is preliminary data.</text>
</comment>
<proteinExistence type="predicted"/>
<evidence type="ECO:0000256" key="1">
    <source>
        <dbReference type="SAM" id="MobiDB-lite"/>
    </source>
</evidence>